<dbReference type="Gene3D" id="6.10.280.190">
    <property type="match status" value="1"/>
</dbReference>
<evidence type="ECO:0000256" key="2">
    <source>
        <dbReference type="ARBA" id="ARBA00022525"/>
    </source>
</evidence>
<dbReference type="Gene3D" id="6.10.10.10">
    <property type="entry name" value="Flagellar export chaperone, C-terminal domain"/>
    <property type="match status" value="1"/>
</dbReference>
<organism evidence="8 9">
    <name type="scientific">Marinibactrum halimedae</name>
    <dbReference type="NCBI Taxonomy" id="1444977"/>
    <lineage>
        <taxon>Bacteria</taxon>
        <taxon>Pseudomonadati</taxon>
        <taxon>Pseudomonadota</taxon>
        <taxon>Gammaproteobacteria</taxon>
        <taxon>Cellvibrionales</taxon>
        <taxon>Cellvibrionaceae</taxon>
        <taxon>Marinibactrum</taxon>
    </lineage>
</organism>
<dbReference type="GO" id="GO:0005198">
    <property type="term" value="F:structural molecule activity"/>
    <property type="evidence" value="ECO:0007669"/>
    <property type="project" value="UniProtKB-UniRule"/>
</dbReference>
<feature type="domain" description="Flagellin N-terminal" evidence="6">
    <location>
        <begin position="5"/>
        <end position="141"/>
    </location>
</feature>
<gene>
    <name evidence="8" type="primary">fliC_2</name>
    <name evidence="8" type="ORF">GCM10007877_30750</name>
</gene>
<evidence type="ECO:0000259" key="6">
    <source>
        <dbReference type="Pfam" id="PF00669"/>
    </source>
</evidence>
<dbReference type="RefSeq" id="WP_269783522.1">
    <property type="nucleotide sequence ID" value="NZ_BSPD01000074.1"/>
</dbReference>
<dbReference type="AlphaFoldDB" id="A0AA37TBX0"/>
<keyword evidence="9" id="KW-1185">Reference proteome</keyword>
<dbReference type="PANTHER" id="PTHR42792:SF2">
    <property type="entry name" value="FLAGELLIN"/>
    <property type="match status" value="1"/>
</dbReference>
<evidence type="ECO:0000256" key="5">
    <source>
        <dbReference type="SAM" id="Coils"/>
    </source>
</evidence>
<feature type="coiled-coil region" evidence="5">
    <location>
        <begin position="102"/>
        <end position="129"/>
    </location>
</feature>
<comment type="subcellular location">
    <subcellularLocation>
        <location evidence="4">Secreted</location>
    </subcellularLocation>
    <subcellularLocation>
        <location evidence="4">Bacterial flagellum</location>
    </subcellularLocation>
</comment>
<protein>
    <recommendedName>
        <fullName evidence="4">Flagellin</fullName>
    </recommendedName>
</protein>
<proteinExistence type="inferred from homology"/>
<accession>A0AA37TBX0</accession>
<dbReference type="PRINTS" id="PR00207">
    <property type="entry name" value="FLAGELLIN"/>
</dbReference>
<keyword evidence="8" id="KW-0969">Cilium</keyword>
<dbReference type="Gene3D" id="1.20.1330.10">
    <property type="entry name" value="f41 fragment of flagellin, N-terminal domain"/>
    <property type="match status" value="1"/>
</dbReference>
<keyword evidence="8" id="KW-0282">Flagellum</keyword>
<dbReference type="Pfam" id="PF07196">
    <property type="entry name" value="Flagellin_IN"/>
    <property type="match status" value="1"/>
</dbReference>
<dbReference type="PANTHER" id="PTHR42792">
    <property type="entry name" value="FLAGELLIN"/>
    <property type="match status" value="1"/>
</dbReference>
<comment type="similarity">
    <text evidence="1 4">Belongs to the bacterial flagellin family.</text>
</comment>
<reference evidence="8 9" key="1">
    <citation type="journal article" date="2014" name="Int. J. Syst. Evol. Microbiol.">
        <title>Complete genome sequence of Corynebacterium casei LMG S-19264T (=DSM 44701T), isolated from a smear-ripened cheese.</title>
        <authorList>
            <consortium name="US DOE Joint Genome Institute (JGI-PGF)"/>
            <person name="Walter F."/>
            <person name="Albersmeier A."/>
            <person name="Kalinowski J."/>
            <person name="Ruckert C."/>
        </authorList>
    </citation>
    <scope>NUCLEOTIDE SEQUENCE [LARGE SCALE GENOMIC DNA]</scope>
    <source>
        <strain evidence="8 9">NBRC 110095</strain>
    </source>
</reference>
<dbReference type="InterPro" id="IPR001029">
    <property type="entry name" value="Flagellin_N"/>
</dbReference>
<evidence type="ECO:0000259" key="7">
    <source>
        <dbReference type="Pfam" id="PF00700"/>
    </source>
</evidence>
<sequence>MALTVNTNVASLNTQRNLNNSSERLDVSLQRLSTGFRINSAKDDAAGLQISNRLTSQVNGLTVAARNASDGISLAQVAEGALQQSTDILQRIRDLALQSANGSNSATERQALQEEVNQLKEELTRIADTTTFGGRKILDGTFGTSSFQVGSEANQTIEVTLTNASSERLGNYRIREAGAAAGGIAGTITEGALGTTTFTDGADVTVTGPFGVGQFTLADTDSAGDVADSINSLTGTTGVTATATNVIRVAAGDLALQGSGPTADSVSLTIGTNRGNGIDQSTTDIVLTATGDAAQDLQNLRDAINADSGGNGLSAIIDENGNLDITAKDGDNIQVTNYVEVDGNTTANDSTITFTAVNTNDATPTVQLVNGGPNTSLEAIGTLTFDSSAPFSLSSTATGLDEISAQSIGVLQSIDDIDVTNVAGAQDAIAVIDGAIANIDSQRAQLGAVQNRFQNTIANLQSIIENVSAARSRIKDTDFAAETAELTRNQILQQAGTTILAQANQLPQAVLGLLGG</sequence>
<dbReference type="Pfam" id="PF00669">
    <property type="entry name" value="Flagellin_N"/>
    <property type="match status" value="1"/>
</dbReference>
<dbReference type="InterPro" id="IPR001492">
    <property type="entry name" value="Flagellin"/>
</dbReference>
<dbReference type="Proteomes" id="UP001156870">
    <property type="component" value="Unassembled WGS sequence"/>
</dbReference>
<dbReference type="Gene3D" id="2.30.220.10">
    <property type="entry name" value="f41 fragment of flagellin, C-terminal domain"/>
    <property type="match status" value="1"/>
</dbReference>
<dbReference type="EMBL" id="BSPD01000074">
    <property type="protein sequence ID" value="GLS27356.1"/>
    <property type="molecule type" value="Genomic_DNA"/>
</dbReference>
<dbReference type="InterPro" id="IPR010810">
    <property type="entry name" value="Flagellin_hook_IN_motif"/>
</dbReference>
<evidence type="ECO:0000313" key="9">
    <source>
        <dbReference type="Proteomes" id="UP001156870"/>
    </source>
</evidence>
<comment type="function">
    <text evidence="4">Flagellin is the subunit protein which polymerizes to form the filaments of bacterial flagella.</text>
</comment>
<dbReference type="InterPro" id="IPR042187">
    <property type="entry name" value="Flagellin_C_sub2"/>
</dbReference>
<dbReference type="GO" id="GO:0009288">
    <property type="term" value="C:bacterial-type flagellum"/>
    <property type="evidence" value="ECO:0007669"/>
    <property type="project" value="UniProtKB-SubCell"/>
</dbReference>
<comment type="caution">
    <text evidence="8">The sequence shown here is derived from an EMBL/GenBank/DDBJ whole genome shotgun (WGS) entry which is preliminary data.</text>
</comment>
<dbReference type="Gene3D" id="2.170.280.10">
    <property type="entry name" value="f41 fragment of flagellin, middle domain"/>
    <property type="match status" value="1"/>
</dbReference>
<dbReference type="InterPro" id="IPR046358">
    <property type="entry name" value="Flagellin_C"/>
</dbReference>
<keyword evidence="5" id="KW-0175">Coiled coil</keyword>
<evidence type="ECO:0000256" key="3">
    <source>
        <dbReference type="ARBA" id="ARBA00023143"/>
    </source>
</evidence>
<dbReference type="Pfam" id="PF00700">
    <property type="entry name" value="Flagellin_C"/>
    <property type="match status" value="1"/>
</dbReference>
<evidence type="ECO:0000256" key="1">
    <source>
        <dbReference type="ARBA" id="ARBA00005709"/>
    </source>
</evidence>
<dbReference type="GO" id="GO:0005576">
    <property type="term" value="C:extracellular region"/>
    <property type="evidence" value="ECO:0007669"/>
    <property type="project" value="UniProtKB-SubCell"/>
</dbReference>
<dbReference type="SUPFAM" id="SSF64518">
    <property type="entry name" value="Phase 1 flagellin"/>
    <property type="match status" value="1"/>
</dbReference>
<evidence type="ECO:0000313" key="8">
    <source>
        <dbReference type="EMBL" id="GLS27356.1"/>
    </source>
</evidence>
<evidence type="ECO:0000256" key="4">
    <source>
        <dbReference type="RuleBase" id="RU362073"/>
    </source>
</evidence>
<feature type="domain" description="Flagellin C-terminal" evidence="7">
    <location>
        <begin position="429"/>
        <end position="514"/>
    </location>
</feature>
<keyword evidence="3 4" id="KW-0975">Bacterial flagellum</keyword>
<keyword evidence="8" id="KW-0966">Cell projection</keyword>
<keyword evidence="2 4" id="KW-0964">Secreted</keyword>
<name>A0AA37TBX0_9GAMM</name>